<accession>A0A917BHZ1</accession>
<name>A0A917BHZ1_9MICO</name>
<protein>
    <submittedName>
        <fullName evidence="1">Uncharacterized protein</fullName>
    </submittedName>
</protein>
<evidence type="ECO:0000313" key="2">
    <source>
        <dbReference type="Proteomes" id="UP000605670"/>
    </source>
</evidence>
<reference evidence="1" key="2">
    <citation type="submission" date="2020-09" db="EMBL/GenBank/DDBJ databases">
        <authorList>
            <person name="Sun Q."/>
            <person name="Zhou Y."/>
        </authorList>
    </citation>
    <scope>NUCLEOTIDE SEQUENCE</scope>
    <source>
        <strain evidence="1">CGMCC 1.12160</strain>
    </source>
</reference>
<keyword evidence="2" id="KW-1185">Reference proteome</keyword>
<evidence type="ECO:0000313" key="1">
    <source>
        <dbReference type="EMBL" id="GGF40022.1"/>
    </source>
</evidence>
<organism evidence="1 2">
    <name type="scientific">Ornithinimicrobium tianjinense</name>
    <dbReference type="NCBI Taxonomy" id="1195761"/>
    <lineage>
        <taxon>Bacteria</taxon>
        <taxon>Bacillati</taxon>
        <taxon>Actinomycetota</taxon>
        <taxon>Actinomycetes</taxon>
        <taxon>Micrococcales</taxon>
        <taxon>Ornithinimicrobiaceae</taxon>
        <taxon>Ornithinimicrobium</taxon>
    </lineage>
</organism>
<gene>
    <name evidence="1" type="ORF">GCM10011366_04540</name>
</gene>
<reference evidence="1" key="1">
    <citation type="journal article" date="2014" name="Int. J. Syst. Evol. Microbiol.">
        <title>Complete genome sequence of Corynebacterium casei LMG S-19264T (=DSM 44701T), isolated from a smear-ripened cheese.</title>
        <authorList>
            <consortium name="US DOE Joint Genome Institute (JGI-PGF)"/>
            <person name="Walter F."/>
            <person name="Albersmeier A."/>
            <person name="Kalinowski J."/>
            <person name="Ruckert C."/>
        </authorList>
    </citation>
    <scope>NUCLEOTIDE SEQUENCE</scope>
    <source>
        <strain evidence="1">CGMCC 1.12160</strain>
    </source>
</reference>
<sequence>MADPRGGLWLNACAAHARKLGLEQLGSGLGAYLMTSAEVPWEVYDSVFLNDLADLWSRPVSEVHWVRVLDSLGFGATESGLMGRVCGRTSVRAEKVGTLLRLVATERDPYLLLPQITHIAVPANISETLMRYVIHVLLDEYRAPDDPLLKIPVHTCEQLVRDALATKGWPRRLWDELGGENALMPGLLMATAVAGYHSPSSIRWAAGQVAKKSRDDDLLTQLCLRGGDVTTAVDAAENEHLTPAGMKRVIATAAPAVIEALVKRHDVPLEVVETAALRTLVDVTHIGSVYALLANPATPAAHVPALIERAWLIGGDDRAYVASLVRDLDADRRHTIWEGLLARSRPGKATSEMLKVMLWSDETAADTMDAQTVDHAEMNWLTTGTHPRGGLCVVGSRTTVWLSGAMRALSQQRTRLRMAWTRKVRLACTDDPR</sequence>
<comment type="caution">
    <text evidence="1">The sequence shown here is derived from an EMBL/GenBank/DDBJ whole genome shotgun (WGS) entry which is preliminary data.</text>
</comment>
<dbReference type="AlphaFoldDB" id="A0A917BHZ1"/>
<dbReference type="Proteomes" id="UP000605670">
    <property type="component" value="Unassembled WGS sequence"/>
</dbReference>
<proteinExistence type="predicted"/>
<dbReference type="EMBL" id="BMEM01000001">
    <property type="protein sequence ID" value="GGF40022.1"/>
    <property type="molecule type" value="Genomic_DNA"/>
</dbReference>